<reference evidence="3 4" key="1">
    <citation type="submission" date="2022-05" db="EMBL/GenBank/DDBJ databases">
        <title>Flavobacterium sp., isolated from activated sludge.</title>
        <authorList>
            <person name="Ran Q."/>
        </authorList>
    </citation>
    <scope>NUCLEOTIDE SEQUENCE [LARGE SCALE GENOMIC DNA]</scope>
    <source>
        <strain evidence="3 4">HXWNR70</strain>
    </source>
</reference>
<dbReference type="PANTHER" id="PTHR28008">
    <property type="entry name" value="DOMAIN PROTEIN, PUTATIVE (AFU_ORTHOLOGUE AFUA_3G10980)-RELATED"/>
    <property type="match status" value="1"/>
</dbReference>
<keyword evidence="1" id="KW-0812">Transmembrane</keyword>
<accession>A0ABT0TKT0</accession>
<protein>
    <submittedName>
        <fullName evidence="3">VanZ family protein</fullName>
    </submittedName>
</protein>
<feature type="domain" description="VanZ-like" evidence="2">
    <location>
        <begin position="46"/>
        <end position="131"/>
    </location>
</feature>
<feature type="transmembrane region" description="Helical" evidence="1">
    <location>
        <begin position="60"/>
        <end position="76"/>
    </location>
</feature>
<proteinExistence type="predicted"/>
<sequence length="137" mass="16245">MLQKSIAYFQVKIIKRLSEPNKFSFWTALCWTFLIFYLSFKVPSGVPKFELPYADKIVHFGFYFGFVFLWYRYLYYRKMIKSNFKMWLLLLSVSLGIFIEIAQGMFTLNRQADFFDALSNTFGSVLGLITVSQLMKQ</sequence>
<dbReference type="Pfam" id="PF04892">
    <property type="entry name" value="VanZ"/>
    <property type="match status" value="1"/>
</dbReference>
<evidence type="ECO:0000313" key="3">
    <source>
        <dbReference type="EMBL" id="MCL9808107.1"/>
    </source>
</evidence>
<dbReference type="InterPro" id="IPR006976">
    <property type="entry name" value="VanZ-like"/>
</dbReference>
<dbReference type="PANTHER" id="PTHR28008:SF1">
    <property type="entry name" value="DOMAIN PROTEIN, PUTATIVE (AFU_ORTHOLOGUE AFUA_3G10980)-RELATED"/>
    <property type="match status" value="1"/>
</dbReference>
<evidence type="ECO:0000259" key="2">
    <source>
        <dbReference type="Pfam" id="PF04892"/>
    </source>
</evidence>
<dbReference type="Proteomes" id="UP001317191">
    <property type="component" value="Unassembled WGS sequence"/>
</dbReference>
<dbReference type="RefSeq" id="WP_250590929.1">
    <property type="nucleotide sequence ID" value="NZ_JAMLJM010000001.1"/>
</dbReference>
<name>A0ABT0TKT0_9FLAO</name>
<keyword evidence="1" id="KW-1133">Transmembrane helix</keyword>
<dbReference type="EMBL" id="JAMLJM010000001">
    <property type="protein sequence ID" value="MCL9808107.1"/>
    <property type="molecule type" value="Genomic_DNA"/>
</dbReference>
<keyword evidence="4" id="KW-1185">Reference proteome</keyword>
<keyword evidence="1" id="KW-0472">Membrane</keyword>
<gene>
    <name evidence="3" type="ORF">NAT50_01915</name>
</gene>
<evidence type="ECO:0000256" key="1">
    <source>
        <dbReference type="SAM" id="Phobius"/>
    </source>
</evidence>
<evidence type="ECO:0000313" key="4">
    <source>
        <dbReference type="Proteomes" id="UP001317191"/>
    </source>
</evidence>
<feature type="transmembrane region" description="Helical" evidence="1">
    <location>
        <begin position="23"/>
        <end position="40"/>
    </location>
</feature>
<feature type="transmembrane region" description="Helical" evidence="1">
    <location>
        <begin position="88"/>
        <end position="108"/>
    </location>
</feature>
<organism evidence="3 4">
    <name type="scientific">Flavobacterium luminosum</name>
    <dbReference type="NCBI Taxonomy" id="2949086"/>
    <lineage>
        <taxon>Bacteria</taxon>
        <taxon>Pseudomonadati</taxon>
        <taxon>Bacteroidota</taxon>
        <taxon>Flavobacteriia</taxon>
        <taxon>Flavobacteriales</taxon>
        <taxon>Flavobacteriaceae</taxon>
        <taxon>Flavobacterium</taxon>
    </lineage>
</organism>
<comment type="caution">
    <text evidence="3">The sequence shown here is derived from an EMBL/GenBank/DDBJ whole genome shotgun (WGS) entry which is preliminary data.</text>
</comment>
<dbReference type="NCBIfam" id="NF037970">
    <property type="entry name" value="vanZ_1"/>
    <property type="match status" value="1"/>
</dbReference>